<evidence type="ECO:0000313" key="2">
    <source>
        <dbReference type="Proteomes" id="UP001295684"/>
    </source>
</evidence>
<dbReference type="Proteomes" id="UP001295684">
    <property type="component" value="Unassembled WGS sequence"/>
</dbReference>
<organism evidence="1 2">
    <name type="scientific">Euplotes crassus</name>
    <dbReference type="NCBI Taxonomy" id="5936"/>
    <lineage>
        <taxon>Eukaryota</taxon>
        <taxon>Sar</taxon>
        <taxon>Alveolata</taxon>
        <taxon>Ciliophora</taxon>
        <taxon>Intramacronucleata</taxon>
        <taxon>Spirotrichea</taxon>
        <taxon>Hypotrichia</taxon>
        <taxon>Euplotida</taxon>
        <taxon>Euplotidae</taxon>
        <taxon>Moneuplotes</taxon>
    </lineage>
</organism>
<evidence type="ECO:0000313" key="1">
    <source>
        <dbReference type="EMBL" id="CAI2372743.1"/>
    </source>
</evidence>
<gene>
    <name evidence="1" type="ORF">ECRASSUSDP1_LOCUS14076</name>
</gene>
<proteinExistence type="predicted"/>
<protein>
    <submittedName>
        <fullName evidence="1">Uncharacterized protein</fullName>
    </submittedName>
</protein>
<reference evidence="1" key="1">
    <citation type="submission" date="2023-07" db="EMBL/GenBank/DDBJ databases">
        <authorList>
            <consortium name="AG Swart"/>
            <person name="Singh M."/>
            <person name="Singh A."/>
            <person name="Seah K."/>
            <person name="Emmerich C."/>
        </authorList>
    </citation>
    <scope>NUCLEOTIDE SEQUENCE</scope>
    <source>
        <strain evidence="1">DP1</strain>
    </source>
</reference>
<accession>A0AAD2CWM6</accession>
<comment type="caution">
    <text evidence="1">The sequence shown here is derived from an EMBL/GenBank/DDBJ whole genome shotgun (WGS) entry which is preliminary data.</text>
</comment>
<sequence length="151" mass="18015">MEDMICFDEKRLRYCRGFWREKRGFEFSFAKILNTINNLLKVSRGCAYLSEIFEQRYLLCINTKAFCKRRLEILRHDKFSPNFRAHCRGISRYQTLLTCYSLCSLNLQALRGLFKSITLWGIIPCIVQKDLLSFQIFRIKQKDTSSHNFAF</sequence>
<name>A0AAD2CWM6_EUPCR</name>
<dbReference type="AlphaFoldDB" id="A0AAD2CWM6"/>
<dbReference type="EMBL" id="CAMPGE010014045">
    <property type="protein sequence ID" value="CAI2372743.1"/>
    <property type="molecule type" value="Genomic_DNA"/>
</dbReference>
<keyword evidence="2" id="KW-1185">Reference proteome</keyword>